<accession>C8ZIV0</accession>
<name>C8ZIV0_YEAS8</name>
<organism evidence="1 2">
    <name type="scientific">Saccharomyces cerevisiae (strain Lalvin EC1118 / Prise de mousse)</name>
    <name type="common">Baker's yeast</name>
    <dbReference type="NCBI Taxonomy" id="643680"/>
    <lineage>
        <taxon>Eukaryota</taxon>
        <taxon>Fungi</taxon>
        <taxon>Dikarya</taxon>
        <taxon>Ascomycota</taxon>
        <taxon>Saccharomycotina</taxon>
        <taxon>Saccharomycetes</taxon>
        <taxon>Saccharomycetales</taxon>
        <taxon>Saccharomycetaceae</taxon>
        <taxon>Saccharomyces</taxon>
    </lineage>
</organism>
<dbReference type="HOGENOM" id="CLU_2199052_0_0_1"/>
<sequence length="108" mass="12464">MDGSYLTHRYCALKRPYTAHLLLLDFSKDEVTKNVWRWKGTDVKLHKMGRKSIVAAVYNQAHPSHPPLYHLGNLNGDKYVASPPSRMKAVSLSFAFTFLYYYFPLPTN</sequence>
<reference evidence="1 2" key="1">
    <citation type="journal article" date="2009" name="Proc. Natl. Acad. Sci. U.S.A.">
        <title>Eukaryote-to-eukaryote gene transfer events revealed by the genome sequence of the wine yeast Saccharomyces cerevisiae EC1118.</title>
        <authorList>
            <person name="Novo M."/>
            <person name="Bigey F."/>
            <person name="Beyne E."/>
            <person name="Galeote V."/>
            <person name="Gavory F."/>
            <person name="Mallet S."/>
            <person name="Cambot B."/>
            <person name="Legras J.L."/>
            <person name="Wincker P."/>
            <person name="Casaregola S."/>
            <person name="Dequin S."/>
        </authorList>
    </citation>
    <scope>NUCLEOTIDE SEQUENCE [LARGE SCALE GENOMIC DNA]</scope>
    <source>
        <strain evidence="2">Lalvin EC1118 / Prise de mousse</strain>
    </source>
</reference>
<evidence type="ECO:0000313" key="1">
    <source>
        <dbReference type="EMBL" id="CAY86881.1"/>
    </source>
</evidence>
<gene>
    <name evidence="1" type="ORF">EC1118_1P2_2223g</name>
</gene>
<dbReference type="Proteomes" id="UP000000286">
    <property type="component" value="Chromosome XVI"/>
</dbReference>
<proteinExistence type="predicted"/>
<dbReference type="AlphaFoldDB" id="C8ZIV0"/>
<dbReference type="EMBL" id="FN394217">
    <property type="protein sequence ID" value="CAY86881.1"/>
    <property type="molecule type" value="Genomic_DNA"/>
</dbReference>
<protein>
    <submittedName>
        <fullName evidence="1">EC1118_1P2_2223p</fullName>
    </submittedName>
</protein>
<evidence type="ECO:0000313" key="2">
    <source>
        <dbReference type="Proteomes" id="UP000000286"/>
    </source>
</evidence>